<feature type="region of interest" description="Disordered" evidence="1">
    <location>
        <begin position="72"/>
        <end position="101"/>
    </location>
</feature>
<dbReference type="NCBIfam" id="NF037966">
    <property type="entry name" value="HetP_family"/>
    <property type="match status" value="1"/>
</dbReference>
<sequence>MTMSNSGYSANSKQSRTMTEEQFEKIVDAILAGKYSWACVLILQTAGYNPLHYIPYRTYNRLIKDNCLKQSHKKEKNEQRNFQKQQLSKDSCQQTTTQTSREKIKDINYLEELTNNTAKIHGGFRLQLWQF</sequence>
<feature type="compositionally biased region" description="Polar residues" evidence="1">
    <location>
        <begin position="82"/>
        <end position="99"/>
    </location>
</feature>
<reference evidence="2 3" key="1">
    <citation type="journal article" date="2008" name="Proc. Natl. Acad. Sci. U.S.A.">
        <title>The genome of Cyanothece 51142, a unicellular diazotrophic cyanobacterium important in the marine nitrogen cycle.</title>
        <authorList>
            <person name="Welsh E.A."/>
            <person name="Liberton M."/>
            <person name="Stoeckel J."/>
            <person name="Loh T."/>
            <person name="Elvitigala T."/>
            <person name="Wang C."/>
            <person name="Wollam A."/>
            <person name="Fulton R.S."/>
            <person name="Clifton S.W."/>
            <person name="Jacobs J.M."/>
            <person name="Aurora R."/>
            <person name="Ghosh B.K."/>
            <person name="Sherman L.A."/>
            <person name="Smith R.D."/>
            <person name="Wilson R.K."/>
            <person name="Pakrasi H.B."/>
        </authorList>
    </citation>
    <scope>NUCLEOTIDE SEQUENCE [LARGE SCALE GENOMIC DNA]</scope>
    <source>
        <strain evidence="3">ATCC 51142 / BH68</strain>
    </source>
</reference>
<proteinExistence type="predicted"/>
<accession>B1WTA3</accession>
<evidence type="ECO:0000313" key="2">
    <source>
        <dbReference type="EMBL" id="ACB52025.1"/>
    </source>
</evidence>
<dbReference type="eggNOG" id="ENOG50330ND">
    <property type="taxonomic scope" value="Bacteria"/>
</dbReference>
<dbReference type="HOGENOM" id="CLU_144663_0_0_3"/>
<dbReference type="InterPro" id="IPR049598">
    <property type="entry name" value="HetP-like"/>
</dbReference>
<name>B1WTA3_CROS5</name>
<protein>
    <submittedName>
        <fullName evidence="2">HetP protein</fullName>
    </submittedName>
</protein>
<dbReference type="STRING" id="43989.cce_2677"/>
<organism evidence="2 3">
    <name type="scientific">Crocosphaera subtropica (strain ATCC 51142 / BH68)</name>
    <name type="common">Cyanothece sp. (strain ATCC 51142)</name>
    <dbReference type="NCBI Taxonomy" id="43989"/>
    <lineage>
        <taxon>Bacteria</taxon>
        <taxon>Bacillati</taxon>
        <taxon>Cyanobacteriota</taxon>
        <taxon>Cyanophyceae</taxon>
        <taxon>Oscillatoriophycideae</taxon>
        <taxon>Chroococcales</taxon>
        <taxon>Aphanothecaceae</taxon>
        <taxon>Crocosphaera</taxon>
        <taxon>Crocosphaera subtropica</taxon>
    </lineage>
</organism>
<evidence type="ECO:0000313" key="3">
    <source>
        <dbReference type="Proteomes" id="UP000001203"/>
    </source>
</evidence>
<evidence type="ECO:0000256" key="1">
    <source>
        <dbReference type="SAM" id="MobiDB-lite"/>
    </source>
</evidence>
<keyword evidence="3" id="KW-1185">Reference proteome</keyword>
<dbReference type="AlphaFoldDB" id="B1WTA3"/>
<dbReference type="Proteomes" id="UP000001203">
    <property type="component" value="Chromosome circular"/>
</dbReference>
<gene>
    <name evidence="2" type="primary">hetP</name>
    <name evidence="2" type="ordered locus">cce_2677</name>
</gene>
<dbReference type="KEGG" id="cyt:cce_2677"/>
<dbReference type="EMBL" id="CP000806">
    <property type="protein sequence ID" value="ACB52025.1"/>
    <property type="molecule type" value="Genomic_DNA"/>
</dbReference>